<keyword evidence="2" id="KW-0175">Coiled coil</keyword>
<dbReference type="InParanoid" id="D2V738"/>
<dbReference type="RefSeq" id="XP_002680046.1">
    <property type="nucleotide sequence ID" value="XM_002680000.1"/>
</dbReference>
<reference evidence="4 5" key="1">
    <citation type="journal article" date="2010" name="Cell">
        <title>The genome of Naegleria gruberi illuminates early eukaryotic versatility.</title>
        <authorList>
            <person name="Fritz-Laylin L.K."/>
            <person name="Prochnik S.E."/>
            <person name="Ginger M.L."/>
            <person name="Dacks J.B."/>
            <person name="Carpenter M.L."/>
            <person name="Field M.C."/>
            <person name="Kuo A."/>
            <person name="Paredez A."/>
            <person name="Chapman J."/>
            <person name="Pham J."/>
            <person name="Shu S."/>
            <person name="Neupane R."/>
            <person name="Cipriano M."/>
            <person name="Mancuso J."/>
            <person name="Tu H."/>
            <person name="Salamov A."/>
            <person name="Lindquist E."/>
            <person name="Shapiro H."/>
            <person name="Lucas S."/>
            <person name="Grigoriev I.V."/>
            <person name="Cande W.Z."/>
            <person name="Fulton C."/>
            <person name="Rokhsar D.S."/>
            <person name="Dawson S.C."/>
        </authorList>
    </citation>
    <scope>NUCLEOTIDE SEQUENCE [LARGE SCALE GENOMIC DNA]</scope>
    <source>
        <strain evidence="4 5">NEG-M</strain>
    </source>
</reference>
<dbReference type="KEGG" id="ngr:NAEGRDRAFT_64659"/>
<dbReference type="GO" id="GO:0005737">
    <property type="term" value="C:cytoplasm"/>
    <property type="evidence" value="ECO:0007669"/>
    <property type="project" value="TreeGrafter"/>
</dbReference>
<dbReference type="PRINTS" id="PR00625">
    <property type="entry name" value="JDOMAIN"/>
</dbReference>
<dbReference type="Pfam" id="PF00226">
    <property type="entry name" value="DnaJ"/>
    <property type="match status" value="1"/>
</dbReference>
<dbReference type="PROSITE" id="PS50076">
    <property type="entry name" value="DNAJ_2"/>
    <property type="match status" value="1"/>
</dbReference>
<dbReference type="OrthoDB" id="10250354at2759"/>
<dbReference type="VEuPathDB" id="AmoebaDB:NAEGRDRAFT_64659"/>
<dbReference type="FunCoup" id="D2V738">
    <property type="interactions" value="20"/>
</dbReference>
<dbReference type="SMART" id="SM00271">
    <property type="entry name" value="DnaJ"/>
    <property type="match status" value="1"/>
</dbReference>
<dbReference type="CDD" id="cd06257">
    <property type="entry name" value="DnaJ"/>
    <property type="match status" value="1"/>
</dbReference>
<proteinExistence type="predicted"/>
<protein>
    <submittedName>
        <fullName evidence="4">Predicted protein</fullName>
    </submittedName>
</protein>
<name>D2V738_NAEGR</name>
<dbReference type="PANTHER" id="PTHR43096">
    <property type="entry name" value="DNAJ HOMOLOG 1, MITOCHONDRIAL-RELATED"/>
    <property type="match status" value="1"/>
</dbReference>
<dbReference type="Proteomes" id="UP000006671">
    <property type="component" value="Unassembled WGS sequence"/>
</dbReference>
<sequence length="267" mass="31031">MKIPNQIVDYYSILGVTRNATKQQIKKAYYNLAKKHHPDTNKKAQAIPSPNISNEVVEKKNEDDDDQAWLDIQESYDILSDEEKRAEYDREIEIGAHFGRIMGSSSSPFGTNMNTVVYDSAMRRKMYNIMHQSDRYKPKSETNEGDNLSEEEREFRENLKKLHEKKLKAEDEKVTSPFFDESKTSWDQFMHNKPNMTSYRVELEREKMIKRAKTTIPIASVLALGVSILIGLELESVTRKEHASDLEKQILLSYYKEASARQSRVIK</sequence>
<dbReference type="AlphaFoldDB" id="D2V738"/>
<accession>D2V738</accession>
<evidence type="ECO:0000256" key="2">
    <source>
        <dbReference type="SAM" id="Coils"/>
    </source>
</evidence>
<dbReference type="GO" id="GO:0042026">
    <property type="term" value="P:protein refolding"/>
    <property type="evidence" value="ECO:0007669"/>
    <property type="project" value="TreeGrafter"/>
</dbReference>
<evidence type="ECO:0000259" key="3">
    <source>
        <dbReference type="PROSITE" id="PS50076"/>
    </source>
</evidence>
<dbReference type="PANTHER" id="PTHR43096:SF52">
    <property type="entry name" value="DNAJ HOMOLOG 1, MITOCHONDRIAL-RELATED"/>
    <property type="match status" value="1"/>
</dbReference>
<dbReference type="InterPro" id="IPR001623">
    <property type="entry name" value="DnaJ_domain"/>
</dbReference>
<dbReference type="STRING" id="5762.D2V738"/>
<evidence type="ECO:0000313" key="5">
    <source>
        <dbReference type="Proteomes" id="UP000006671"/>
    </source>
</evidence>
<dbReference type="EMBL" id="GG738855">
    <property type="protein sequence ID" value="EFC47302.1"/>
    <property type="molecule type" value="Genomic_DNA"/>
</dbReference>
<dbReference type="Gene3D" id="1.10.287.110">
    <property type="entry name" value="DnaJ domain"/>
    <property type="match status" value="1"/>
</dbReference>
<dbReference type="GO" id="GO:0051082">
    <property type="term" value="F:unfolded protein binding"/>
    <property type="evidence" value="ECO:0007669"/>
    <property type="project" value="TreeGrafter"/>
</dbReference>
<dbReference type="SUPFAM" id="SSF46565">
    <property type="entry name" value="Chaperone J-domain"/>
    <property type="match status" value="1"/>
</dbReference>
<dbReference type="eggNOG" id="KOG0715">
    <property type="taxonomic scope" value="Eukaryota"/>
</dbReference>
<evidence type="ECO:0000256" key="1">
    <source>
        <dbReference type="ARBA" id="ARBA00023186"/>
    </source>
</evidence>
<feature type="domain" description="J" evidence="3">
    <location>
        <begin position="9"/>
        <end position="92"/>
    </location>
</feature>
<evidence type="ECO:0000313" key="4">
    <source>
        <dbReference type="EMBL" id="EFC47302.1"/>
    </source>
</evidence>
<dbReference type="GeneID" id="8848957"/>
<keyword evidence="1" id="KW-0143">Chaperone</keyword>
<keyword evidence="5" id="KW-1185">Reference proteome</keyword>
<organism evidence="5">
    <name type="scientific">Naegleria gruberi</name>
    <name type="common">Amoeba</name>
    <dbReference type="NCBI Taxonomy" id="5762"/>
    <lineage>
        <taxon>Eukaryota</taxon>
        <taxon>Discoba</taxon>
        <taxon>Heterolobosea</taxon>
        <taxon>Tetramitia</taxon>
        <taxon>Eutetramitia</taxon>
        <taxon>Vahlkampfiidae</taxon>
        <taxon>Naegleria</taxon>
    </lineage>
</organism>
<dbReference type="InterPro" id="IPR036869">
    <property type="entry name" value="J_dom_sf"/>
</dbReference>
<dbReference type="OMA" id="AMRRKMY"/>
<feature type="coiled-coil region" evidence="2">
    <location>
        <begin position="145"/>
        <end position="172"/>
    </location>
</feature>
<gene>
    <name evidence="4" type="ORF">NAEGRDRAFT_64659</name>
</gene>